<dbReference type="Gene3D" id="3.90.740.10">
    <property type="entry name" value="Valyl/Leucyl/Isoleucyl-tRNA synthetase, editing domain"/>
    <property type="match status" value="1"/>
</dbReference>
<evidence type="ECO:0000256" key="7">
    <source>
        <dbReference type="ARBA" id="ARBA00022917"/>
    </source>
</evidence>
<protein>
    <recommendedName>
        <fullName evidence="12">Valine--tRNA ligase</fullName>
        <ecNumber evidence="12">6.1.1.9</ecNumber>
    </recommendedName>
    <alternativeName>
        <fullName evidence="12">Valyl-tRNA synthetase</fullName>
        <shortName evidence="12">ValRS</shortName>
    </alternativeName>
</protein>
<keyword evidence="3 12" id="KW-0963">Cytoplasm</keyword>
<dbReference type="InterPro" id="IPR002300">
    <property type="entry name" value="aa-tRNA-synth_Ia"/>
</dbReference>
<dbReference type="GO" id="GO:0002161">
    <property type="term" value="F:aminoacyl-tRNA deacylase activity"/>
    <property type="evidence" value="ECO:0007669"/>
    <property type="project" value="InterPro"/>
</dbReference>
<comment type="domain">
    <text evidence="12">ValRS has two distinct active sites: one for aminoacylation and one for editing. The misactivated threonine is translocated from the active site to the editing site.</text>
</comment>
<evidence type="ECO:0000313" key="16">
    <source>
        <dbReference type="EMBL" id="AIT09791.1"/>
    </source>
</evidence>
<comment type="subcellular location">
    <subcellularLocation>
        <location evidence="1 12">Cytoplasm</location>
    </subcellularLocation>
</comment>
<dbReference type="Proteomes" id="UP000029672">
    <property type="component" value="Chromosome"/>
</dbReference>
<dbReference type="InterPro" id="IPR013155">
    <property type="entry name" value="M/V/L/I-tRNA-synth_anticd-bd"/>
</dbReference>
<dbReference type="PROSITE" id="PS00178">
    <property type="entry name" value="AA_TRNA_LIGASE_I"/>
    <property type="match status" value="1"/>
</dbReference>
<evidence type="ECO:0000256" key="1">
    <source>
        <dbReference type="ARBA" id="ARBA00004496"/>
    </source>
</evidence>
<accession>A0A097EQH1</accession>
<comment type="domain">
    <text evidence="12">The C-terminal coiled-coil domain is crucial for aminoacylation activity.</text>
</comment>
<comment type="subunit">
    <text evidence="2 12">Monomer.</text>
</comment>
<dbReference type="InterPro" id="IPR009080">
    <property type="entry name" value="tRNAsynth_Ia_anticodon-bd"/>
</dbReference>
<sequence>MTQEMNKNYNPKEIEQSNYQNWESAGKFTCGNTDSKDTFSVMLPPPNVTGTLHMGHGFQMTLMDILTRFNRMNGKDTLWQPGTDHAGIATQMVVERQLNAQGISRHDLGRENFVSKVWEWKELSGGTITSQMRRIGASPDWDRERFTMDDGLSDAVKKCFIKLYEDGLAYRGERLVNWDPKLKTAVSDLEVVQVDKQGSLWHFVYPVADSDEKIIIATTRPETMLGDMAVAVHPEDERYTHLVGKMINLPLTDRQIPIIADDYVEKDFGTGCVKITPAHDFNDYEMGKRHDLPMMNILTDDATLNSQVPSKYQGLDRFVARKQIVADMDAAGLLDKIEPHALKVPTGDRTGEVLEPYLTKQWFVKADVLAKPAIEAVENGTVRFVPDNWKNTYFSWMRDIQDWCVSRQLWWGHRIPAWYDEAGNAYVGEDEADVRAKYNLADDIAINQDDDVFDTWFSSALWPFSTLGWPEKTAELEKYYPTSVLVTGFDIIFFWVARMMMFGIYFMNDVPFRDIYITGLIRDSEGQKMSKSKGNVLDPVDLIDGITLDELLKKRTTGLMQPQMKAKIEKATKKEFPEGISAYGSDAVRFTYAALASTSRDISFDTARVEGYRNFCNKLWNASRFVMMNLDDYKVCDNYELGVADKWIWSVLNNAVADIHRQLANYRFDMVANTIYDLVWNNYCDWYVEFAKVALKDDSLSEKQKNGVKYTLTKVLENILALAHPLVPFITESIYQQLKAHLDNAKETIMDVNYPVAIQDLEAPEAEKAIVWLQNVVTTLRNMRSEVGIKPSLEISLIVKDVADTDKEYLAQTEGFIKALARVNNIEFNDNPPTSLSQIVERLELNIPLEGLVDIEAEKARLDKELDKLKGEVARVEKKLSNERFVSNAPEAVVAVEKEKLAKYQELYTKTLEKKEALG</sequence>
<feature type="binding site" evidence="12">
    <location>
        <position position="531"/>
    </location>
    <ligand>
        <name>ATP</name>
        <dbReference type="ChEBI" id="CHEBI:30616"/>
    </ligand>
</feature>
<keyword evidence="5 12" id="KW-0547">Nucleotide-binding</keyword>
<dbReference type="PRINTS" id="PR00986">
    <property type="entry name" value="TRNASYNTHVAL"/>
</dbReference>
<dbReference type="GO" id="GO:0005829">
    <property type="term" value="C:cytosol"/>
    <property type="evidence" value="ECO:0007669"/>
    <property type="project" value="TreeGrafter"/>
</dbReference>
<comment type="function">
    <text evidence="12">Catalyzes the attachment of valine to tRNA(Val). As ValRS can inadvertently accommodate and process structurally similar amino acids such as threonine, to avoid such errors, it has a 'posttransfer' editing activity that hydrolyzes mischarged Thr-tRNA(Val) in a tRNA-dependent manner.</text>
</comment>
<dbReference type="CDD" id="cd07962">
    <property type="entry name" value="Anticodon_Ia_Val"/>
    <property type="match status" value="1"/>
</dbReference>
<dbReference type="Pfam" id="PF08264">
    <property type="entry name" value="Anticodon_1"/>
    <property type="match status" value="1"/>
</dbReference>
<dbReference type="PANTHER" id="PTHR11946:SF93">
    <property type="entry name" value="VALINE--TRNA LIGASE, CHLOROPLASTIC_MITOCHONDRIAL 2"/>
    <property type="match status" value="1"/>
</dbReference>
<keyword evidence="6 12" id="KW-0067">ATP-binding</keyword>
<dbReference type="SUPFAM" id="SSF47323">
    <property type="entry name" value="Anticodon-binding domain of a subclass of class I aminoacyl-tRNA synthetases"/>
    <property type="match status" value="1"/>
</dbReference>
<dbReference type="SUPFAM" id="SSF50677">
    <property type="entry name" value="ValRS/IleRS/LeuRS editing domain"/>
    <property type="match status" value="1"/>
</dbReference>
<dbReference type="InterPro" id="IPR009008">
    <property type="entry name" value="Val/Leu/Ile-tRNA-synth_edit"/>
</dbReference>
<dbReference type="Pfam" id="PF00133">
    <property type="entry name" value="tRNA-synt_1"/>
    <property type="match status" value="1"/>
</dbReference>
<comment type="similarity">
    <text evidence="11 12">Belongs to the class-I aminoacyl-tRNA synthetase family. ValS type 1 subfamily.</text>
</comment>
<keyword evidence="8 12" id="KW-0175">Coiled coil</keyword>
<dbReference type="NCBIfam" id="NF004349">
    <property type="entry name" value="PRK05729.1"/>
    <property type="match status" value="1"/>
</dbReference>
<dbReference type="InterPro" id="IPR014729">
    <property type="entry name" value="Rossmann-like_a/b/a_fold"/>
</dbReference>
<evidence type="ECO:0000259" key="14">
    <source>
        <dbReference type="Pfam" id="PF08264"/>
    </source>
</evidence>
<dbReference type="AlphaFoldDB" id="A0A097EQH1"/>
<dbReference type="CDD" id="cd00817">
    <property type="entry name" value="ValRS_core"/>
    <property type="match status" value="1"/>
</dbReference>
<evidence type="ECO:0000256" key="11">
    <source>
        <dbReference type="ARBA" id="ARBA00060830"/>
    </source>
</evidence>
<evidence type="ECO:0000256" key="8">
    <source>
        <dbReference type="ARBA" id="ARBA00023054"/>
    </source>
</evidence>
<evidence type="ECO:0000256" key="4">
    <source>
        <dbReference type="ARBA" id="ARBA00022598"/>
    </source>
</evidence>
<dbReference type="HOGENOM" id="CLU_001493_0_2_6"/>
<feature type="domain" description="Valyl-tRNA synthetase tRNA-binding arm" evidence="15">
    <location>
        <begin position="854"/>
        <end position="910"/>
    </location>
</feature>
<comment type="catalytic activity">
    <reaction evidence="10 12">
        <text>tRNA(Val) + L-valine + ATP = L-valyl-tRNA(Val) + AMP + diphosphate</text>
        <dbReference type="Rhea" id="RHEA:10704"/>
        <dbReference type="Rhea" id="RHEA-COMP:9672"/>
        <dbReference type="Rhea" id="RHEA-COMP:9708"/>
        <dbReference type="ChEBI" id="CHEBI:30616"/>
        <dbReference type="ChEBI" id="CHEBI:33019"/>
        <dbReference type="ChEBI" id="CHEBI:57762"/>
        <dbReference type="ChEBI" id="CHEBI:78442"/>
        <dbReference type="ChEBI" id="CHEBI:78537"/>
        <dbReference type="ChEBI" id="CHEBI:456215"/>
        <dbReference type="EC" id="6.1.1.9"/>
    </reaction>
</comment>
<dbReference type="FunFam" id="3.90.740.10:FF:000005">
    <property type="entry name" value="Valine--tRNA ligase, mitochondrial"/>
    <property type="match status" value="1"/>
</dbReference>
<dbReference type="InterPro" id="IPR001412">
    <property type="entry name" value="aa-tRNA-synth_I_CS"/>
</dbReference>
<keyword evidence="4 12" id="KW-0436">Ligase</keyword>
<reference evidence="16 17" key="1">
    <citation type="submission" date="2014-10" db="EMBL/GenBank/DDBJ databases">
        <title>Whole genome sequence of Francisella endociliophora strain FSC1006, isolated from a laboratory culture of the marine ciliate Euplotes raikovi.</title>
        <authorList>
            <person name="Granberg M."/>
            <person name="Backman S."/>
            <person name="Lundmark E."/>
            <person name="Nilsson E."/>
            <person name="Karlsson E."/>
            <person name="Thelaus J."/>
            <person name="Ohrman C."/>
            <person name="Larkeryd A."/>
            <person name="Stenberg P."/>
        </authorList>
    </citation>
    <scope>NUCLEOTIDE SEQUENCE [LARGE SCALE GENOMIC DNA]</scope>
    <source>
        <strain evidence="16 17">FSC1006</strain>
    </source>
</reference>
<evidence type="ECO:0000256" key="12">
    <source>
        <dbReference type="HAMAP-Rule" id="MF_02004"/>
    </source>
</evidence>
<dbReference type="InterPro" id="IPR002303">
    <property type="entry name" value="Valyl-tRNA_ligase"/>
</dbReference>
<evidence type="ECO:0000256" key="9">
    <source>
        <dbReference type="ARBA" id="ARBA00023146"/>
    </source>
</evidence>
<feature type="domain" description="Methionyl/Valyl/Leucyl/Isoleucyl-tRNA synthetase anticodon-binding" evidence="14">
    <location>
        <begin position="645"/>
        <end position="797"/>
    </location>
</feature>
<dbReference type="Gene3D" id="1.10.730.10">
    <property type="entry name" value="Isoleucyl-tRNA Synthetase, Domain 1"/>
    <property type="match status" value="1"/>
</dbReference>
<dbReference type="eggNOG" id="COG0525">
    <property type="taxonomic scope" value="Bacteria"/>
</dbReference>
<dbReference type="NCBIfam" id="TIGR00422">
    <property type="entry name" value="valS"/>
    <property type="match status" value="1"/>
</dbReference>
<evidence type="ECO:0000256" key="3">
    <source>
        <dbReference type="ARBA" id="ARBA00022490"/>
    </source>
</evidence>
<feature type="short sequence motif" description="'HIGH' region" evidence="12">
    <location>
        <begin position="46"/>
        <end position="56"/>
    </location>
</feature>
<gene>
    <name evidence="12" type="primary">valS</name>
    <name evidence="16" type="ORF">LO80_07295</name>
</gene>
<dbReference type="SUPFAM" id="SSF52374">
    <property type="entry name" value="Nucleotidylyl transferase"/>
    <property type="match status" value="1"/>
</dbReference>
<dbReference type="RefSeq" id="WP_040010031.1">
    <property type="nucleotide sequence ID" value="NZ_CP009574.1"/>
</dbReference>
<name>A0A097EQH1_9GAMM</name>
<evidence type="ECO:0000259" key="13">
    <source>
        <dbReference type="Pfam" id="PF00133"/>
    </source>
</evidence>
<dbReference type="GO" id="GO:0006438">
    <property type="term" value="P:valyl-tRNA aminoacylation"/>
    <property type="evidence" value="ECO:0007669"/>
    <property type="project" value="UniProtKB-UniRule"/>
</dbReference>
<proteinExistence type="inferred from homology"/>
<feature type="coiled-coil region" evidence="12">
    <location>
        <begin position="852"/>
        <end position="879"/>
    </location>
</feature>
<dbReference type="KEGG" id="frf:LO80_07295"/>
<dbReference type="EC" id="6.1.1.9" evidence="12"/>
<dbReference type="GO" id="GO:0005524">
    <property type="term" value="F:ATP binding"/>
    <property type="evidence" value="ECO:0007669"/>
    <property type="project" value="UniProtKB-UniRule"/>
</dbReference>
<dbReference type="FunFam" id="1.10.287.380:FF:000001">
    <property type="entry name" value="Valine--tRNA ligase"/>
    <property type="match status" value="1"/>
</dbReference>
<dbReference type="HAMAP" id="MF_02004">
    <property type="entry name" value="Val_tRNA_synth_type1"/>
    <property type="match status" value="1"/>
</dbReference>
<dbReference type="Gene3D" id="1.10.287.380">
    <property type="entry name" value="Valyl-tRNA synthetase, C-terminal domain"/>
    <property type="match status" value="1"/>
</dbReference>
<evidence type="ECO:0000256" key="6">
    <source>
        <dbReference type="ARBA" id="ARBA00022840"/>
    </source>
</evidence>
<dbReference type="STRING" id="1547445.LO80_07295"/>
<dbReference type="FunFam" id="3.40.50.620:FF:000032">
    <property type="entry name" value="Valine--tRNA ligase"/>
    <property type="match status" value="1"/>
</dbReference>
<dbReference type="PANTHER" id="PTHR11946">
    <property type="entry name" value="VALYL-TRNA SYNTHETASES"/>
    <property type="match status" value="1"/>
</dbReference>
<keyword evidence="7 12" id="KW-0648">Protein biosynthesis</keyword>
<dbReference type="EMBL" id="CP009574">
    <property type="protein sequence ID" value="AIT09791.1"/>
    <property type="molecule type" value="Genomic_DNA"/>
</dbReference>
<evidence type="ECO:0000313" key="17">
    <source>
        <dbReference type="Proteomes" id="UP000029672"/>
    </source>
</evidence>
<evidence type="ECO:0000256" key="10">
    <source>
        <dbReference type="ARBA" id="ARBA00047552"/>
    </source>
</evidence>
<evidence type="ECO:0000256" key="2">
    <source>
        <dbReference type="ARBA" id="ARBA00011245"/>
    </source>
</evidence>
<dbReference type="InterPro" id="IPR010978">
    <property type="entry name" value="tRNA-bd_arm"/>
</dbReference>
<dbReference type="Pfam" id="PF10458">
    <property type="entry name" value="Val_tRNA-synt_C"/>
    <property type="match status" value="1"/>
</dbReference>
<dbReference type="FunFam" id="3.40.50.620:FF:000073">
    <property type="entry name" value="Valine--tRNA ligase"/>
    <property type="match status" value="1"/>
</dbReference>
<organism evidence="16 17">
    <name type="scientific">Candidatus Francisella endociliophora</name>
    <dbReference type="NCBI Taxonomy" id="653937"/>
    <lineage>
        <taxon>Bacteria</taxon>
        <taxon>Pseudomonadati</taxon>
        <taxon>Pseudomonadota</taxon>
        <taxon>Gammaproteobacteria</taxon>
        <taxon>Thiotrichales</taxon>
        <taxon>Francisellaceae</taxon>
        <taxon>Francisella</taxon>
    </lineage>
</organism>
<dbReference type="Gene3D" id="3.40.50.620">
    <property type="entry name" value="HUPs"/>
    <property type="match status" value="2"/>
</dbReference>
<keyword evidence="17" id="KW-1185">Reference proteome</keyword>
<dbReference type="OrthoDB" id="9810365at2"/>
<dbReference type="GO" id="GO:0004832">
    <property type="term" value="F:valine-tRNA ligase activity"/>
    <property type="evidence" value="ECO:0007669"/>
    <property type="project" value="UniProtKB-UniRule"/>
</dbReference>
<keyword evidence="9 12" id="KW-0030">Aminoacyl-tRNA synthetase</keyword>
<dbReference type="InterPro" id="IPR033705">
    <property type="entry name" value="Anticodon_Ia_Val"/>
</dbReference>
<dbReference type="SUPFAM" id="SSF46589">
    <property type="entry name" value="tRNA-binding arm"/>
    <property type="match status" value="1"/>
</dbReference>
<feature type="domain" description="Aminoacyl-tRNA synthetase class Ia" evidence="13">
    <location>
        <begin position="19"/>
        <end position="605"/>
    </location>
</feature>
<dbReference type="InterPro" id="IPR019499">
    <property type="entry name" value="Val-tRNA_synth_tRNA-bd"/>
</dbReference>
<dbReference type="InterPro" id="IPR037118">
    <property type="entry name" value="Val-tRNA_synth_C_sf"/>
</dbReference>
<evidence type="ECO:0000256" key="5">
    <source>
        <dbReference type="ARBA" id="ARBA00022741"/>
    </source>
</evidence>
<evidence type="ECO:0000259" key="15">
    <source>
        <dbReference type="Pfam" id="PF10458"/>
    </source>
</evidence>
<feature type="short sequence motif" description="'KMSKS' region" evidence="12">
    <location>
        <begin position="528"/>
        <end position="532"/>
    </location>
</feature>